<evidence type="ECO:0000313" key="2">
    <source>
        <dbReference type="Proteomes" id="UP001597469"/>
    </source>
</evidence>
<dbReference type="RefSeq" id="WP_381520314.1">
    <property type="nucleotide sequence ID" value="NZ_JBHULN010000002.1"/>
</dbReference>
<organism evidence="1 2">
    <name type="scientific">Spirosoma soli</name>
    <dbReference type="NCBI Taxonomy" id="1770529"/>
    <lineage>
        <taxon>Bacteria</taxon>
        <taxon>Pseudomonadati</taxon>
        <taxon>Bacteroidota</taxon>
        <taxon>Cytophagia</taxon>
        <taxon>Cytophagales</taxon>
        <taxon>Cytophagaceae</taxon>
        <taxon>Spirosoma</taxon>
    </lineage>
</organism>
<name>A0ABW5LZA2_9BACT</name>
<accession>A0ABW5LZA2</accession>
<dbReference type="Proteomes" id="UP001597469">
    <property type="component" value="Unassembled WGS sequence"/>
</dbReference>
<gene>
    <name evidence="1" type="ORF">ACFSUS_05715</name>
</gene>
<comment type="caution">
    <text evidence="1">The sequence shown here is derived from an EMBL/GenBank/DDBJ whole genome shotgun (WGS) entry which is preliminary data.</text>
</comment>
<dbReference type="EMBL" id="JBHULN010000002">
    <property type="protein sequence ID" value="MFD2570123.1"/>
    <property type="molecule type" value="Genomic_DNA"/>
</dbReference>
<evidence type="ECO:0000313" key="1">
    <source>
        <dbReference type="EMBL" id="MFD2570123.1"/>
    </source>
</evidence>
<reference evidence="2" key="1">
    <citation type="journal article" date="2019" name="Int. J. Syst. Evol. Microbiol.">
        <title>The Global Catalogue of Microorganisms (GCM) 10K type strain sequencing project: providing services to taxonomists for standard genome sequencing and annotation.</title>
        <authorList>
            <consortium name="The Broad Institute Genomics Platform"/>
            <consortium name="The Broad Institute Genome Sequencing Center for Infectious Disease"/>
            <person name="Wu L."/>
            <person name="Ma J."/>
        </authorList>
    </citation>
    <scope>NUCLEOTIDE SEQUENCE [LARGE SCALE GENOMIC DNA]</scope>
    <source>
        <strain evidence="2">KCTC 42805</strain>
    </source>
</reference>
<keyword evidence="2" id="KW-1185">Reference proteome</keyword>
<protein>
    <submittedName>
        <fullName evidence="1">Uncharacterized protein</fullName>
    </submittedName>
</protein>
<sequence length="81" mass="9645">MTTIQIKVSDDVLARYGAQALAERFERLLAWEELSREAQEIKKNLDESDIDWESMMEESRQKVWETYKHTIKDKLPPEAFK</sequence>
<proteinExistence type="predicted"/>